<dbReference type="CDD" id="cd08204">
    <property type="entry name" value="ArfGap"/>
    <property type="match status" value="1"/>
</dbReference>
<evidence type="ECO:0000256" key="5">
    <source>
        <dbReference type="PROSITE-ProRule" id="PRU00288"/>
    </source>
</evidence>
<feature type="region of interest" description="Disordered" evidence="6">
    <location>
        <begin position="126"/>
        <end position="145"/>
    </location>
</feature>
<dbReference type="Pfam" id="PF01412">
    <property type="entry name" value="ArfGap"/>
    <property type="match status" value="1"/>
</dbReference>
<evidence type="ECO:0000256" key="6">
    <source>
        <dbReference type="SAM" id="MobiDB-lite"/>
    </source>
</evidence>
<sequence>MSAREEQALHKRLVDALKRPENVTCAECDARLPRWASTSLGVFFCTNCSGAHRGLGVHISKVKSTTLDKWTEEQVEFMERMGNARANAFWQARMPAGDKPTPNASRDECERFIRKKYERRAYVDASLGDRPMPSDGVGQGGTVAAAVSSPTAAPATATAPSQNSGMFDLLSMNEPSSAPAAPPSADAWTDFSSAPVQAAPAQAGLEQWSDFSAPPAVAQASPAVPEASAAVPNNDAWGAFAQAPPVDLSPPPVEPKKKPDFSKNDIMNLFDAPAPTIQSTPGVVPMGGAQAHMGMMGVMNQQPPQMQAYQQQQMPMQMPMHGGMGMGGFAQQMPQMPPQHMGAHMGAQMGMPQQMYAPQHPGMMPQQGVGQQQFTGVALQTGHMSAPHMMMGEQFQFSQPQHAQQAYGMGNPYMQMMGQMQQPQAPPSPPKPDTQNIPEFKW</sequence>
<evidence type="ECO:0000256" key="4">
    <source>
        <dbReference type="ARBA" id="ARBA00022833"/>
    </source>
</evidence>
<reference evidence="8" key="1">
    <citation type="submission" date="2021-01" db="EMBL/GenBank/DDBJ databases">
        <authorList>
            <person name="Corre E."/>
            <person name="Pelletier E."/>
            <person name="Niang G."/>
            <person name="Scheremetjew M."/>
            <person name="Finn R."/>
            <person name="Kale V."/>
            <person name="Holt S."/>
            <person name="Cochrane G."/>
            <person name="Meng A."/>
            <person name="Brown T."/>
            <person name="Cohen L."/>
        </authorList>
    </citation>
    <scope>NUCLEOTIDE SEQUENCE</scope>
    <source>
        <strain evidence="8">Clade-D-RCC1621</strain>
    </source>
</reference>
<name>A0A7S0Z9I6_9CHLO</name>
<dbReference type="InterPro" id="IPR051718">
    <property type="entry name" value="ARF_GTPase-activating"/>
</dbReference>
<feature type="region of interest" description="Disordered" evidence="6">
    <location>
        <begin position="153"/>
        <end position="190"/>
    </location>
</feature>
<dbReference type="PANTHER" id="PTHR45705:SF1">
    <property type="entry name" value="FI20236P1"/>
    <property type="match status" value="1"/>
</dbReference>
<dbReference type="AlphaFoldDB" id="A0A7S0Z9I6"/>
<evidence type="ECO:0000256" key="3">
    <source>
        <dbReference type="ARBA" id="ARBA00022771"/>
    </source>
</evidence>
<dbReference type="Gene3D" id="1.10.220.150">
    <property type="entry name" value="Arf GTPase activating protein"/>
    <property type="match status" value="1"/>
</dbReference>
<proteinExistence type="predicted"/>
<dbReference type="SUPFAM" id="SSF57863">
    <property type="entry name" value="ArfGap/RecO-like zinc finger"/>
    <property type="match status" value="1"/>
</dbReference>
<dbReference type="InterPro" id="IPR001164">
    <property type="entry name" value="ArfGAP_dom"/>
</dbReference>
<dbReference type="SMART" id="SM00105">
    <property type="entry name" value="ArfGap"/>
    <property type="match status" value="1"/>
</dbReference>
<keyword evidence="3 5" id="KW-0863">Zinc-finger</keyword>
<dbReference type="FunFam" id="1.10.220.150:FF:000009">
    <property type="entry name" value="stromal membrane-associated protein 1 isoform X1"/>
    <property type="match status" value="1"/>
</dbReference>
<accession>A0A7S0Z9I6</accession>
<dbReference type="GO" id="GO:0008270">
    <property type="term" value="F:zinc ion binding"/>
    <property type="evidence" value="ECO:0007669"/>
    <property type="project" value="UniProtKB-KW"/>
</dbReference>
<evidence type="ECO:0000313" key="8">
    <source>
        <dbReference type="EMBL" id="CAD8814908.1"/>
    </source>
</evidence>
<dbReference type="PROSITE" id="PS50115">
    <property type="entry name" value="ARFGAP"/>
    <property type="match status" value="1"/>
</dbReference>
<feature type="region of interest" description="Disordered" evidence="6">
    <location>
        <begin position="419"/>
        <end position="442"/>
    </location>
</feature>
<feature type="domain" description="Arf-GAP" evidence="7">
    <location>
        <begin position="11"/>
        <end position="130"/>
    </location>
</feature>
<dbReference type="GO" id="GO:0005737">
    <property type="term" value="C:cytoplasm"/>
    <property type="evidence" value="ECO:0007669"/>
    <property type="project" value="TreeGrafter"/>
</dbReference>
<dbReference type="PANTHER" id="PTHR45705">
    <property type="entry name" value="FI20236P1"/>
    <property type="match status" value="1"/>
</dbReference>
<feature type="compositionally biased region" description="Polar residues" evidence="6">
    <location>
        <begin position="433"/>
        <end position="442"/>
    </location>
</feature>
<keyword evidence="4" id="KW-0862">Zinc</keyword>
<dbReference type="InterPro" id="IPR037278">
    <property type="entry name" value="ARFGAP/RecO"/>
</dbReference>
<evidence type="ECO:0000256" key="1">
    <source>
        <dbReference type="ARBA" id="ARBA00022468"/>
    </source>
</evidence>
<dbReference type="PRINTS" id="PR00405">
    <property type="entry name" value="REVINTRACTNG"/>
</dbReference>
<evidence type="ECO:0000259" key="7">
    <source>
        <dbReference type="PROSITE" id="PS50115"/>
    </source>
</evidence>
<dbReference type="EMBL" id="HBFO01008518">
    <property type="protein sequence ID" value="CAD8814908.1"/>
    <property type="molecule type" value="Transcribed_RNA"/>
</dbReference>
<gene>
    <name evidence="8" type="ORF">OMED0930_LOCUS6028</name>
</gene>
<feature type="compositionally biased region" description="Low complexity" evidence="6">
    <location>
        <begin position="175"/>
        <end position="185"/>
    </location>
</feature>
<evidence type="ECO:0000256" key="2">
    <source>
        <dbReference type="ARBA" id="ARBA00022723"/>
    </source>
</evidence>
<dbReference type="InterPro" id="IPR038508">
    <property type="entry name" value="ArfGAP_dom_sf"/>
</dbReference>
<keyword evidence="2" id="KW-0479">Metal-binding</keyword>
<dbReference type="GO" id="GO:0005096">
    <property type="term" value="F:GTPase activator activity"/>
    <property type="evidence" value="ECO:0007669"/>
    <property type="project" value="UniProtKB-KW"/>
</dbReference>
<keyword evidence="1" id="KW-0343">GTPase activation</keyword>
<organism evidence="8">
    <name type="scientific">Ostreococcus mediterraneus</name>
    <dbReference type="NCBI Taxonomy" id="1486918"/>
    <lineage>
        <taxon>Eukaryota</taxon>
        <taxon>Viridiplantae</taxon>
        <taxon>Chlorophyta</taxon>
        <taxon>Mamiellophyceae</taxon>
        <taxon>Mamiellales</taxon>
        <taxon>Bathycoccaceae</taxon>
        <taxon>Ostreococcus</taxon>
    </lineage>
</organism>
<protein>
    <recommendedName>
        <fullName evidence="7">Arf-GAP domain-containing protein</fullName>
    </recommendedName>
</protein>